<keyword evidence="4" id="KW-0256">Endoplasmic reticulum</keyword>
<feature type="transmembrane region" description="Helical" evidence="10">
    <location>
        <begin position="462"/>
        <end position="485"/>
    </location>
</feature>
<evidence type="ECO:0000256" key="7">
    <source>
        <dbReference type="ARBA" id="ARBA00023180"/>
    </source>
</evidence>
<dbReference type="EMBL" id="JBGBPQ010000028">
    <property type="protein sequence ID" value="KAL1496713.1"/>
    <property type="molecule type" value="Genomic_DNA"/>
</dbReference>
<organism evidence="13 14">
    <name type="scientific">Prymnesium parvum</name>
    <name type="common">Toxic golden alga</name>
    <dbReference type="NCBI Taxonomy" id="97485"/>
    <lineage>
        <taxon>Eukaryota</taxon>
        <taxon>Haptista</taxon>
        <taxon>Haptophyta</taxon>
        <taxon>Prymnesiophyceae</taxon>
        <taxon>Prymnesiales</taxon>
        <taxon>Prymnesiaceae</taxon>
        <taxon>Prymnesium</taxon>
    </lineage>
</organism>
<comment type="subcellular location">
    <subcellularLocation>
        <location evidence="1">Endoplasmic reticulum membrane</location>
        <topology evidence="1">Multi-pass membrane protein</topology>
    </subcellularLocation>
</comment>
<feature type="domain" description="Lipase maturation factor 1/2 C-terminal" evidence="12">
    <location>
        <begin position="561"/>
        <end position="665"/>
    </location>
</feature>
<keyword evidence="7" id="KW-0325">Glycoprotein</keyword>
<evidence type="ECO:0000256" key="10">
    <source>
        <dbReference type="SAM" id="Phobius"/>
    </source>
</evidence>
<dbReference type="GO" id="GO:0051604">
    <property type="term" value="P:protein maturation"/>
    <property type="evidence" value="ECO:0007669"/>
    <property type="project" value="InterPro"/>
</dbReference>
<feature type="transmembrane region" description="Helical" evidence="10">
    <location>
        <begin position="295"/>
        <end position="321"/>
    </location>
</feature>
<dbReference type="PANTHER" id="PTHR14463:SF5">
    <property type="entry name" value="LIPASE MATURATION FACTOR 2"/>
    <property type="match status" value="1"/>
</dbReference>
<reference evidence="13 14" key="1">
    <citation type="journal article" date="2024" name="Science">
        <title>Giant polyketide synthase enzymes in the biosynthesis of giant marine polyether toxins.</title>
        <authorList>
            <person name="Fallon T.R."/>
            <person name="Shende V.V."/>
            <person name="Wierzbicki I.H."/>
            <person name="Pendleton A.L."/>
            <person name="Watervoot N.F."/>
            <person name="Auber R.P."/>
            <person name="Gonzalez D.J."/>
            <person name="Wisecaver J.H."/>
            <person name="Moore B.S."/>
        </authorList>
    </citation>
    <scope>NUCLEOTIDE SEQUENCE [LARGE SCALE GENOMIC DNA]</scope>
    <source>
        <strain evidence="13 14">12B1</strain>
    </source>
</reference>
<protein>
    <recommendedName>
        <fullName evidence="8">Lipase maturation factor 2</fullName>
    </recommendedName>
</protein>
<dbReference type="Proteomes" id="UP001515480">
    <property type="component" value="Unassembled WGS sequence"/>
</dbReference>
<proteinExistence type="inferred from homology"/>
<keyword evidence="14" id="KW-1185">Reference proteome</keyword>
<keyword evidence="3 10" id="KW-0812">Transmembrane</keyword>
<feature type="transmembrane region" description="Helical" evidence="10">
    <location>
        <begin position="238"/>
        <end position="257"/>
    </location>
</feature>
<dbReference type="InterPro" id="IPR057433">
    <property type="entry name" value="LMF1/2_C"/>
</dbReference>
<evidence type="ECO:0000256" key="9">
    <source>
        <dbReference type="SAM" id="MobiDB-lite"/>
    </source>
</evidence>
<accession>A0AB34IHA1</accession>
<dbReference type="Pfam" id="PF06762">
    <property type="entry name" value="LMF1"/>
    <property type="match status" value="1"/>
</dbReference>
<evidence type="ECO:0000256" key="1">
    <source>
        <dbReference type="ARBA" id="ARBA00004477"/>
    </source>
</evidence>
<evidence type="ECO:0000256" key="6">
    <source>
        <dbReference type="ARBA" id="ARBA00023136"/>
    </source>
</evidence>
<evidence type="ECO:0000256" key="3">
    <source>
        <dbReference type="ARBA" id="ARBA00022692"/>
    </source>
</evidence>
<evidence type="ECO:0000259" key="11">
    <source>
        <dbReference type="Pfam" id="PF06762"/>
    </source>
</evidence>
<keyword evidence="5 10" id="KW-1133">Transmembrane helix</keyword>
<evidence type="ECO:0000313" key="13">
    <source>
        <dbReference type="EMBL" id="KAL1496713.1"/>
    </source>
</evidence>
<evidence type="ECO:0000256" key="5">
    <source>
        <dbReference type="ARBA" id="ARBA00022989"/>
    </source>
</evidence>
<feature type="compositionally biased region" description="Low complexity" evidence="9">
    <location>
        <begin position="434"/>
        <end position="446"/>
    </location>
</feature>
<comment type="similarity">
    <text evidence="2">Belongs to the lipase maturation factor family.</text>
</comment>
<feature type="region of interest" description="Disordered" evidence="9">
    <location>
        <begin position="416"/>
        <end position="452"/>
    </location>
</feature>
<sequence length="820" mass="87714">MAEVSCRRLFLRCVGGLYVAAFTSFWLQLPGLVGDDGLLPARASWPPPRPFSSHPSLLSFAPSADAVELLLEALALGGVLGGMAALAGLHHAALFAALFLSYLSLFASCQPWLSFQWDLFLLETGAATVLYAPWRALATREEAGGAAHPFAWVLRAQWVKFMLCSGVAKVSANCPTWKHLTALEFHFASTCLPTAEAWYLHSLPPPLLRAGVAYMFVCELVAPWLLLLPITAARRVGVVVQLPLQIAIMYSGNYNWFNLHTAALLLPAWERDVRLAPRRAPPHPLAAPLAAWERAWASAAAASLAAAAAWASLAAAAWHLFTLELRAADGFLAALRTPDALVLRSRVDAPLVAAILAAARSPRAVAYLYSLTAIAAVGYALDAGAAAPFPSSRLPATASPPPPLLPSPSFFATAPSPPSSFHTHTHTPPPHSPSLPHSSPGVSVPAEPAPPPRLLRRASRGALFLSRLALAAASLVYLGVTLLPLDTLPPRPATPLATLIPPHLGLRAATTAAAAALRPFHASNAYGLFRRMTGVGAVPAAANSSAWGWGGLPPSVVAVPAVVIEGEDADGAWVEVPLRYAPSREARPPRRTAPHQPRLDWQMWFAALGSYHAHPWLLHLLYKLLLPNATASAALRLLDADAFPFAAAPPRRVRASLYHYDFTRLPSPWAARLPHAAAVRGECVAAWRAATGWGGGGAPCDHWWVRRRVGEYVPPLTRQALLEAVVRRHGWPEAPPPPRRADGACAAGAAAWACRAVVEVVRRGEPLRRYVGVELRLPRLGPSPWFVDGPLLIIVAAVLLPLAVGGAWSKLCRRRYRTGV</sequence>
<evidence type="ECO:0000259" key="12">
    <source>
        <dbReference type="Pfam" id="PF25179"/>
    </source>
</evidence>
<feature type="transmembrane region" description="Helical" evidence="10">
    <location>
        <begin position="207"/>
        <end position="226"/>
    </location>
</feature>
<evidence type="ECO:0000256" key="4">
    <source>
        <dbReference type="ARBA" id="ARBA00022824"/>
    </source>
</evidence>
<dbReference type="InterPro" id="IPR009613">
    <property type="entry name" value="LMF"/>
</dbReference>
<dbReference type="Pfam" id="PF25179">
    <property type="entry name" value="LMF1_C"/>
    <property type="match status" value="1"/>
</dbReference>
<comment type="caution">
    <text evidence="13">The sequence shown here is derived from an EMBL/GenBank/DDBJ whole genome shotgun (WGS) entry which is preliminary data.</text>
</comment>
<feature type="transmembrane region" description="Helical" evidence="10">
    <location>
        <begin position="785"/>
        <end position="808"/>
    </location>
</feature>
<dbReference type="InterPro" id="IPR057434">
    <property type="entry name" value="LMF1/2_N"/>
</dbReference>
<dbReference type="AlphaFoldDB" id="A0AB34IHA1"/>
<keyword evidence="6 10" id="KW-0472">Membrane</keyword>
<name>A0AB34IHA1_PRYPA</name>
<evidence type="ECO:0000313" key="14">
    <source>
        <dbReference type="Proteomes" id="UP001515480"/>
    </source>
</evidence>
<evidence type="ECO:0000256" key="8">
    <source>
        <dbReference type="ARBA" id="ARBA00040643"/>
    </source>
</evidence>
<dbReference type="GO" id="GO:0005789">
    <property type="term" value="C:endoplasmic reticulum membrane"/>
    <property type="evidence" value="ECO:0007669"/>
    <property type="project" value="UniProtKB-SubCell"/>
</dbReference>
<feature type="domain" description="Lipase maturation factor 1/2 N-terminal" evidence="11">
    <location>
        <begin position="114"/>
        <end position="266"/>
    </location>
</feature>
<gene>
    <name evidence="13" type="ORF">AB1Y20_014306</name>
</gene>
<dbReference type="PANTHER" id="PTHR14463">
    <property type="entry name" value="LIPASE MATURATION FACTOR"/>
    <property type="match status" value="1"/>
</dbReference>
<feature type="transmembrane region" description="Helical" evidence="10">
    <location>
        <begin position="93"/>
        <end position="113"/>
    </location>
</feature>
<feature type="transmembrane region" description="Helical" evidence="10">
    <location>
        <begin position="66"/>
        <end position="86"/>
    </location>
</feature>
<feature type="transmembrane region" description="Helical" evidence="10">
    <location>
        <begin position="9"/>
        <end position="29"/>
    </location>
</feature>
<evidence type="ECO:0000256" key="2">
    <source>
        <dbReference type="ARBA" id="ARBA00005512"/>
    </source>
</evidence>